<dbReference type="InterPro" id="IPR036709">
    <property type="entry name" value="Autotransporte_beta_dom_sf"/>
</dbReference>
<dbReference type="Proteomes" id="UP000256599">
    <property type="component" value="Unassembled WGS sequence"/>
</dbReference>
<reference evidence="2 3" key="1">
    <citation type="submission" date="2018-04" db="EMBL/GenBank/DDBJ databases">
        <title>Novel Campyloabacter and Helicobacter Species and Strains.</title>
        <authorList>
            <person name="Mannion A.J."/>
            <person name="Shen Z."/>
            <person name="Fox J.G."/>
        </authorList>
    </citation>
    <scope>NUCLEOTIDE SEQUENCE [LARGE SCALE GENOMIC DNA]</scope>
    <source>
        <strain evidence="2 3">MIT 98-6070</strain>
    </source>
</reference>
<name>A0A3D8I7D2_9HELI</name>
<organism evidence="2 3">
    <name type="scientific">Helicobacter marmotae</name>
    <dbReference type="NCBI Taxonomy" id="152490"/>
    <lineage>
        <taxon>Bacteria</taxon>
        <taxon>Pseudomonadati</taxon>
        <taxon>Campylobacterota</taxon>
        <taxon>Epsilonproteobacteria</taxon>
        <taxon>Campylobacterales</taxon>
        <taxon>Helicobacteraceae</taxon>
        <taxon>Helicobacter</taxon>
    </lineage>
</organism>
<dbReference type="RefSeq" id="WP_104699203.1">
    <property type="nucleotide sequence ID" value="NZ_FZPP01000003.1"/>
</dbReference>
<evidence type="ECO:0000313" key="2">
    <source>
        <dbReference type="EMBL" id="RDU61059.1"/>
    </source>
</evidence>
<dbReference type="EMBL" id="NXLR01000001">
    <property type="protein sequence ID" value="RDU61059.1"/>
    <property type="molecule type" value="Genomic_DNA"/>
</dbReference>
<protein>
    <recommendedName>
        <fullName evidence="1">Autotransporter domain-containing protein</fullName>
    </recommendedName>
</protein>
<comment type="caution">
    <text evidence="2">The sequence shown here is derived from an EMBL/GenBank/DDBJ whole genome shotgun (WGS) entry which is preliminary data.</text>
</comment>
<dbReference type="Gene3D" id="2.40.128.130">
    <property type="entry name" value="Autotransporter beta-domain"/>
    <property type="match status" value="1"/>
</dbReference>
<evidence type="ECO:0000259" key="1">
    <source>
        <dbReference type="PROSITE" id="PS51208"/>
    </source>
</evidence>
<proteinExistence type="predicted"/>
<dbReference type="SUPFAM" id="SSF103515">
    <property type="entry name" value="Autotransporter"/>
    <property type="match status" value="1"/>
</dbReference>
<dbReference type="AlphaFoldDB" id="A0A3D8I7D2"/>
<dbReference type="OrthoDB" id="5330118at2"/>
<dbReference type="InterPro" id="IPR005546">
    <property type="entry name" value="Autotransporte_beta"/>
</dbReference>
<feature type="domain" description="Autotransporter" evidence="1">
    <location>
        <begin position="457"/>
        <end position="739"/>
    </location>
</feature>
<dbReference type="PROSITE" id="PS51208">
    <property type="entry name" value="AUTOTRANSPORTER"/>
    <property type="match status" value="1"/>
</dbReference>
<keyword evidence="3" id="KW-1185">Reference proteome</keyword>
<accession>A0A3D8I7D2</accession>
<evidence type="ECO:0000313" key="3">
    <source>
        <dbReference type="Proteomes" id="UP000256599"/>
    </source>
</evidence>
<sequence length="739" mass="79286">MRYWVLFIVLMRGLGGYDFSSLPSFIVLHQGENRSDRSIARAGNGAQTSFSINRLSIIGANGANWTLNANNNTTHININGALSLDKQALVALLNHHTLAFNESSSTYINEGSALHVILNATTLSTAQGSEYGAKSKVKINKGAHIYIAKNAKADFQNMLYFINGGDISLEQGASLKVEASNGAIRFEHSLSSNGGNIQLQGDVYNVGYPTRVTQNTISSFVVRNAQVEVSKNFYNGGQTDNAVDTSGSVGGGYNVFDPSFGGGGSLVLQGSKMIVEGKFVSEQGGDKYQSGAIYNARHSEVNLYGSVLEVKGGFENKSGSTLTLGAYNGTMGQLKGNLTNTNGRVQVDMRGADIGDHKLITGTITGIQDSDIEVLGATDFATGSYLAGTLNVVKNQAAIDEFSQDLGANAAGILHILESATNVYTELNYMELSSMLSDVQSQQASSLMQPFITAGIIEKLAQNISDSASNVHIHTHGGGVLSQTLGSGFMGGVNIGVDIISKANAKAHIYGGYIYGSSTLRDDWTSISSESTSFYGGLAHRLTLSDTYKRNIYLFNTLYFASHTFSESGSLDGVGSGIKLESKYNAYLLSVGSNLGYGLKLKRGEIIPYVGVKYHSYMLGEAQSQAVISTNREASDSYHIYANLGIRGGVQKQSSEFFYHLGYAFLAYNSAKVMSLNMVANGAEQTNFYDYKNAHSIAFNLGTKYALSEKTFMFLGAEYIGYLPDTHVFGANLGLRYTF</sequence>
<gene>
    <name evidence="2" type="ORF">CQA63_00695</name>
</gene>